<dbReference type="EMBL" id="JAIWYP010000001">
    <property type="protein sequence ID" value="KAH3888346.1"/>
    <property type="molecule type" value="Genomic_DNA"/>
</dbReference>
<evidence type="ECO:0000313" key="1">
    <source>
        <dbReference type="EMBL" id="KAH3888346.1"/>
    </source>
</evidence>
<gene>
    <name evidence="1" type="ORF">DPMN_012379</name>
</gene>
<reference evidence="1" key="1">
    <citation type="journal article" date="2019" name="bioRxiv">
        <title>The Genome of the Zebra Mussel, Dreissena polymorpha: A Resource for Invasive Species Research.</title>
        <authorList>
            <person name="McCartney M.A."/>
            <person name="Auch B."/>
            <person name="Kono T."/>
            <person name="Mallez S."/>
            <person name="Zhang Y."/>
            <person name="Obille A."/>
            <person name="Becker A."/>
            <person name="Abrahante J.E."/>
            <person name="Garbe J."/>
            <person name="Badalamenti J.P."/>
            <person name="Herman A."/>
            <person name="Mangelson H."/>
            <person name="Liachko I."/>
            <person name="Sullivan S."/>
            <person name="Sone E.D."/>
            <person name="Koren S."/>
            <person name="Silverstein K.A.T."/>
            <person name="Beckman K.B."/>
            <person name="Gohl D.M."/>
        </authorList>
    </citation>
    <scope>NUCLEOTIDE SEQUENCE</scope>
    <source>
        <strain evidence="1">Duluth1</strain>
        <tissue evidence="1">Whole animal</tissue>
    </source>
</reference>
<protein>
    <submittedName>
        <fullName evidence="1">Uncharacterized protein</fullName>
    </submittedName>
</protein>
<comment type="caution">
    <text evidence="1">The sequence shown here is derived from an EMBL/GenBank/DDBJ whole genome shotgun (WGS) entry which is preliminary data.</text>
</comment>
<accession>A0A9D4S1A7</accession>
<reference evidence="1" key="2">
    <citation type="submission" date="2020-11" db="EMBL/GenBank/DDBJ databases">
        <authorList>
            <person name="McCartney M.A."/>
            <person name="Auch B."/>
            <person name="Kono T."/>
            <person name="Mallez S."/>
            <person name="Becker A."/>
            <person name="Gohl D.M."/>
            <person name="Silverstein K.A.T."/>
            <person name="Koren S."/>
            <person name="Bechman K.B."/>
            <person name="Herman A."/>
            <person name="Abrahante J.E."/>
            <person name="Garbe J."/>
        </authorList>
    </citation>
    <scope>NUCLEOTIDE SEQUENCE</scope>
    <source>
        <strain evidence="1">Duluth1</strain>
        <tissue evidence="1">Whole animal</tissue>
    </source>
</reference>
<proteinExistence type="predicted"/>
<name>A0A9D4S1A7_DREPO</name>
<dbReference type="AlphaFoldDB" id="A0A9D4S1A7"/>
<keyword evidence="2" id="KW-1185">Reference proteome</keyword>
<dbReference type="Proteomes" id="UP000828390">
    <property type="component" value="Unassembled WGS sequence"/>
</dbReference>
<organism evidence="1 2">
    <name type="scientific">Dreissena polymorpha</name>
    <name type="common">Zebra mussel</name>
    <name type="synonym">Mytilus polymorpha</name>
    <dbReference type="NCBI Taxonomy" id="45954"/>
    <lineage>
        <taxon>Eukaryota</taxon>
        <taxon>Metazoa</taxon>
        <taxon>Spiralia</taxon>
        <taxon>Lophotrochozoa</taxon>
        <taxon>Mollusca</taxon>
        <taxon>Bivalvia</taxon>
        <taxon>Autobranchia</taxon>
        <taxon>Heteroconchia</taxon>
        <taxon>Euheterodonta</taxon>
        <taxon>Imparidentia</taxon>
        <taxon>Neoheterodontei</taxon>
        <taxon>Myida</taxon>
        <taxon>Dreissenoidea</taxon>
        <taxon>Dreissenidae</taxon>
        <taxon>Dreissena</taxon>
    </lineage>
</organism>
<sequence>MNVGVEDYVTTESGSPGFLPHVLTQKSTASEDSIIPAVQRRAANLLEENFAHLRGQSKCLRNSRVFRNQMWKDIQRTKADPKTSSEQSANFQLVRDINKTNVLTKFHDDAKMKTAPPTPCNINKTNVFTKFHDDWAKKVTSRVFTIFYTI</sequence>
<evidence type="ECO:0000313" key="2">
    <source>
        <dbReference type="Proteomes" id="UP000828390"/>
    </source>
</evidence>